<dbReference type="SUPFAM" id="SSF52540">
    <property type="entry name" value="P-loop containing nucleoside triphosphate hydrolases"/>
    <property type="match status" value="1"/>
</dbReference>
<keyword evidence="1" id="KW-0597">Phosphoprotein</keyword>
<dbReference type="Gene3D" id="3.40.50.300">
    <property type="entry name" value="P-loop containing nucleotide triphosphate hydrolases"/>
    <property type="match status" value="1"/>
</dbReference>
<dbReference type="GO" id="GO:0003677">
    <property type="term" value="F:DNA binding"/>
    <property type="evidence" value="ECO:0007669"/>
    <property type="project" value="UniProtKB-KW"/>
</dbReference>
<dbReference type="GeneID" id="2948456"/>
<dbReference type="Pfam" id="PF02456">
    <property type="entry name" value="Adeno_IVa2"/>
    <property type="match status" value="1"/>
</dbReference>
<dbReference type="RefSeq" id="NP_077388.1">
    <property type="nucleotide sequence ID" value="NC_002685.2"/>
</dbReference>
<dbReference type="InterPro" id="IPR003389">
    <property type="entry name" value="Adeno_IVa2"/>
</dbReference>
<keyword evidence="7" id="KW-0805">Transcription regulation</keyword>
<reference evidence="12 13" key="4">
    <citation type="journal article" date="2001" name="Virus Genes">
        <title>Four new inverted terminal repeat sequences from bovine adenoviruses reveal striking differences in the length and content of the ITRs.</title>
        <authorList>
            <person name="Dan A."/>
            <person name="Elo P."/>
            <person name="Harrach B."/>
            <person name="Zadori Z."/>
            <person name="Benko M."/>
        </authorList>
    </citation>
    <scope>NUCLEOTIDE SEQUENCE [LARGE SCALE GENOMIC DNA]</scope>
    <source>
        <strain evidence="12 13">THT/62</strain>
    </source>
</reference>
<keyword evidence="10" id="KW-0804">Transcription</keyword>
<name>Q997I5_ADEB4</name>
<evidence type="ECO:0000256" key="8">
    <source>
        <dbReference type="ARBA" id="ARBA00023125"/>
    </source>
</evidence>
<keyword evidence="5" id="KW-0067">ATP-binding</keyword>
<keyword evidence="2" id="KW-1048">Host nucleus</keyword>
<evidence type="ECO:0000313" key="13">
    <source>
        <dbReference type="Proteomes" id="UP000172814"/>
    </source>
</evidence>
<evidence type="ECO:0000256" key="5">
    <source>
        <dbReference type="ARBA" id="ARBA00022840"/>
    </source>
</evidence>
<keyword evidence="8" id="KW-0238">DNA-binding</keyword>
<dbReference type="GO" id="GO:0005524">
    <property type="term" value="F:ATP binding"/>
    <property type="evidence" value="ECO:0007669"/>
    <property type="project" value="UniProtKB-KW"/>
</dbReference>
<organismHost>
    <name type="scientific">Bos taurus</name>
    <name type="common">Bovine</name>
    <dbReference type="NCBI Taxonomy" id="9913"/>
</organismHost>
<proteinExistence type="predicted"/>
<keyword evidence="6" id="KW-0946">Virion</keyword>
<dbReference type="InterPro" id="IPR027417">
    <property type="entry name" value="P-loop_NTPase"/>
</dbReference>
<evidence type="ECO:0000256" key="3">
    <source>
        <dbReference type="ARBA" id="ARBA00022612"/>
    </source>
</evidence>
<evidence type="ECO:0000313" key="12">
    <source>
        <dbReference type="EMBL" id="AAK13180.1"/>
    </source>
</evidence>
<keyword evidence="3" id="KW-1188">Viral release from host cell</keyword>
<dbReference type="KEGG" id="vg:2948456"/>
<keyword evidence="13" id="KW-1185">Reference proteome</keyword>
<dbReference type="EMBL" id="AF036092">
    <property type="protein sequence ID" value="AAK13180.1"/>
    <property type="molecule type" value="Genomic_DNA"/>
</dbReference>
<reference evidence="12 13" key="3">
    <citation type="journal article" date="2000" name="Virus Res.">
        <title>DNA sequencing and phylogenetic analysis of the protease gene of ovine adenovirus 3 suggest that adenoviruses of sheep belong to two different genera.</title>
        <authorList>
            <person name="Barbezange C."/>
            <person name="Benko M."/>
            <person name="Dan A."/>
            <person name="Harrach B."/>
        </authorList>
    </citation>
    <scope>NUCLEOTIDE SEQUENCE [LARGE SCALE GENOMIC DNA]</scope>
    <source>
        <strain evidence="12 13">THT/62</strain>
    </source>
</reference>
<keyword evidence="11" id="KW-0231">Viral genome packaging</keyword>
<sequence>MNDLYNTAIKYQKTVNEAHAMLTNGCMKSLNYGIQPFIVTVYGPTGSGKSQFIRNIISSRLIEPSPETIFFITPEKGTVPLEEKVAWEAHCAEGNYDAQGNPLTTKLNPTFILLPFKDAVSDINLNIDNPENIFCKAASNGPICIVMDECMNFLGSCHSISSFFHALPSKISGRFPKCSGYTVIVVLHNMNPRHDRGNIKDLKIQSKCHVISPQLEISQVHRFIKNYSFGFPSALIPVVKDILNHARLNSKYSWLIYNNVPVSESFRWSYYSPSDQVKPMFMNLQTLFYNSCLEIRRVFRKRSQTQMQYIKKINAIPFYFE</sequence>
<evidence type="ECO:0000256" key="10">
    <source>
        <dbReference type="ARBA" id="ARBA00023163"/>
    </source>
</evidence>
<evidence type="ECO:0000256" key="11">
    <source>
        <dbReference type="ARBA" id="ARBA00023219"/>
    </source>
</evidence>
<evidence type="ECO:0000256" key="2">
    <source>
        <dbReference type="ARBA" id="ARBA00022562"/>
    </source>
</evidence>
<dbReference type="Proteomes" id="UP000172814">
    <property type="component" value="Segment"/>
</dbReference>
<keyword evidence="4" id="KW-0547">Nucleotide-binding</keyword>
<evidence type="ECO:0000256" key="6">
    <source>
        <dbReference type="ARBA" id="ARBA00022844"/>
    </source>
</evidence>
<evidence type="ECO:0000256" key="4">
    <source>
        <dbReference type="ARBA" id="ARBA00022741"/>
    </source>
</evidence>
<keyword evidence="9" id="KW-0010">Activator</keyword>
<reference evidence="12 13" key="1">
    <citation type="journal article" date="1998" name="J. Gen. Virol.">
        <title>Analysis of the hexon gene sequence of bovine adenovirus type 4 provides further support for a new adenovirus genus (Atadenovirus).</title>
        <authorList>
            <person name="Dan A."/>
            <person name="Ruzsics Z."/>
            <person name="Russell W.C."/>
            <person name="Benko M."/>
            <person name="Harrach B."/>
        </authorList>
    </citation>
    <scope>NUCLEOTIDE SEQUENCE [LARGE SCALE GENOMIC DNA]</scope>
    <source>
        <strain evidence="12 13">THT/62</strain>
    </source>
</reference>
<evidence type="ECO:0000256" key="9">
    <source>
        <dbReference type="ARBA" id="ARBA00023159"/>
    </source>
</evidence>
<protein>
    <submittedName>
        <fullName evidence="12">Protein IVa2</fullName>
    </submittedName>
</protein>
<organism evidence="12 13">
    <name type="scientific">Bovine adenovirus 4</name>
    <name type="common">BAdV-4</name>
    <dbReference type="NCBI Taxonomy" id="70333"/>
    <lineage>
        <taxon>Viruses</taxon>
        <taxon>Varidnaviria</taxon>
        <taxon>Bamfordvirae</taxon>
        <taxon>Preplasmiviricota</taxon>
        <taxon>Polisuviricotina</taxon>
        <taxon>Pharingeaviricetes</taxon>
        <taxon>Rowavirales</taxon>
        <taxon>Adenoviridae</taxon>
        <taxon>Barthadenovirus</taxon>
        <taxon>Barthadenovirus bosquartum</taxon>
        <taxon>Bovine atadenovirus D</taxon>
    </lineage>
</organism>
<evidence type="ECO:0000256" key="7">
    <source>
        <dbReference type="ARBA" id="ARBA00023015"/>
    </source>
</evidence>
<dbReference type="GO" id="GO:0019073">
    <property type="term" value="P:viral DNA genome packaging"/>
    <property type="evidence" value="ECO:0007669"/>
    <property type="project" value="InterPro"/>
</dbReference>
<dbReference type="GO" id="GO:0044423">
    <property type="term" value="C:virion component"/>
    <property type="evidence" value="ECO:0007669"/>
    <property type="project" value="UniProtKB-KW"/>
</dbReference>
<reference evidence="12 13" key="2">
    <citation type="journal article" date="2000" name="J. Gen. Virol.">
        <title>DNA sequence of frog adenovirus.</title>
        <authorList>
            <person name="Davison A.J."/>
            <person name="Wright K.M."/>
            <person name="Harrach B."/>
        </authorList>
    </citation>
    <scope>NUCLEOTIDE SEQUENCE [LARGE SCALE GENOMIC DNA]</scope>
    <source>
        <strain evidence="12 13">THT/62</strain>
    </source>
</reference>
<accession>Q997I5</accession>
<evidence type="ECO:0000256" key="1">
    <source>
        <dbReference type="ARBA" id="ARBA00022553"/>
    </source>
</evidence>